<dbReference type="Pfam" id="PF13460">
    <property type="entry name" value="NAD_binding_10"/>
    <property type="match status" value="1"/>
</dbReference>
<dbReference type="EMBL" id="BKAM01000106">
    <property type="protein sequence ID" value="GEP73631.1"/>
    <property type="molecule type" value="Genomic_DNA"/>
</dbReference>
<evidence type="ECO:0000259" key="1">
    <source>
        <dbReference type="Pfam" id="PF13460"/>
    </source>
</evidence>
<sequence length="213" mass="23488">MPKYVVLAATGQIGQLTAQNLLTNSDAHLVLFGHNASQRLSQFAGDRVSLVDGDLKDPVALKNAVTGADAVFLAYVASPSIVQPLIQVLDETGVQRFIAMSVPDVYQEVAGPFQAWYREHTGLVWKTNYVETIAAIERSDLDYVILRTTWLYNNPAKTAVNVTKKGEPFKDAQISREAVAKFAADLLTGKENYHRESLGIGEPNTEWTKPSFY</sequence>
<dbReference type="OrthoDB" id="9803892at2"/>
<dbReference type="RefSeq" id="WP_054749013.1">
    <property type="nucleotide sequence ID" value="NZ_BKAM01000106.1"/>
</dbReference>
<dbReference type="Gene3D" id="3.40.50.720">
    <property type="entry name" value="NAD(P)-binding Rossmann-like Domain"/>
    <property type="match status" value="1"/>
</dbReference>
<gene>
    <name evidence="2" type="ORF">LRA02_24990</name>
</gene>
<dbReference type="InterPro" id="IPR016040">
    <property type="entry name" value="NAD(P)-bd_dom"/>
</dbReference>
<dbReference type="SUPFAM" id="SSF51735">
    <property type="entry name" value="NAD(P)-binding Rossmann-fold domains"/>
    <property type="match status" value="1"/>
</dbReference>
<proteinExistence type="predicted"/>
<dbReference type="InterPro" id="IPR036291">
    <property type="entry name" value="NAD(P)-bd_dom_sf"/>
</dbReference>
<organism evidence="2 3">
    <name type="scientific">Lentilactobacillus rapi</name>
    <dbReference type="NCBI Taxonomy" id="481723"/>
    <lineage>
        <taxon>Bacteria</taxon>
        <taxon>Bacillati</taxon>
        <taxon>Bacillota</taxon>
        <taxon>Bacilli</taxon>
        <taxon>Lactobacillales</taxon>
        <taxon>Lactobacillaceae</taxon>
        <taxon>Lentilactobacillus</taxon>
    </lineage>
</organism>
<dbReference type="PANTHER" id="PTHR43162:SF1">
    <property type="entry name" value="PRESTALK A DIFFERENTIATION PROTEIN A"/>
    <property type="match status" value="1"/>
</dbReference>
<dbReference type="InterPro" id="IPR051604">
    <property type="entry name" value="Ergot_Alk_Oxidoreductase"/>
</dbReference>
<evidence type="ECO:0000313" key="3">
    <source>
        <dbReference type="Proteomes" id="UP000321569"/>
    </source>
</evidence>
<name>A0A512PR20_9LACO</name>
<dbReference type="AlphaFoldDB" id="A0A512PR20"/>
<dbReference type="Proteomes" id="UP000321569">
    <property type="component" value="Unassembled WGS sequence"/>
</dbReference>
<dbReference type="PANTHER" id="PTHR43162">
    <property type="match status" value="1"/>
</dbReference>
<protein>
    <submittedName>
        <fullName evidence="2">Saccharopine dehydrogenase</fullName>
    </submittedName>
</protein>
<comment type="caution">
    <text evidence="2">The sequence shown here is derived from an EMBL/GenBank/DDBJ whole genome shotgun (WGS) entry which is preliminary data.</text>
</comment>
<feature type="domain" description="NAD(P)-binding" evidence="1">
    <location>
        <begin position="9"/>
        <end position="188"/>
    </location>
</feature>
<dbReference type="STRING" id="1423795.FD12_GL001556"/>
<evidence type="ECO:0000313" key="2">
    <source>
        <dbReference type="EMBL" id="GEP73631.1"/>
    </source>
</evidence>
<reference evidence="2 3" key="1">
    <citation type="submission" date="2019-07" db="EMBL/GenBank/DDBJ databases">
        <title>Whole genome shotgun sequence of Lactobacillus rapi NBRC 109618.</title>
        <authorList>
            <person name="Hosoyama A."/>
            <person name="Uohara A."/>
            <person name="Ohji S."/>
            <person name="Ichikawa N."/>
        </authorList>
    </citation>
    <scope>NUCLEOTIDE SEQUENCE [LARGE SCALE GENOMIC DNA]</scope>
    <source>
        <strain evidence="2 3">NBRC 109618</strain>
    </source>
</reference>
<accession>A0A512PR20</accession>